<evidence type="ECO:0000256" key="4">
    <source>
        <dbReference type="ARBA" id="ARBA00022840"/>
    </source>
</evidence>
<evidence type="ECO:0000259" key="6">
    <source>
        <dbReference type="SMART" id="SM00983"/>
    </source>
</evidence>
<dbReference type="InterPro" id="IPR053149">
    <property type="entry name" value="TPK"/>
</dbReference>
<keyword evidence="2" id="KW-0547">Nucleotide-binding</keyword>
<name>A0A1H6A5V1_9RHOB</name>
<protein>
    <recommendedName>
        <fullName evidence="5">Thiamine diphosphokinase</fullName>
        <ecNumber evidence="5">2.7.6.2</ecNumber>
    </recommendedName>
</protein>
<dbReference type="NCBIfam" id="TIGR01378">
    <property type="entry name" value="thi_PPkinase"/>
    <property type="match status" value="1"/>
</dbReference>
<evidence type="ECO:0000256" key="3">
    <source>
        <dbReference type="ARBA" id="ARBA00022777"/>
    </source>
</evidence>
<evidence type="ECO:0000256" key="2">
    <source>
        <dbReference type="ARBA" id="ARBA00022741"/>
    </source>
</evidence>
<reference evidence="7 8" key="1">
    <citation type="submission" date="2016-10" db="EMBL/GenBank/DDBJ databases">
        <authorList>
            <person name="de Groot N.N."/>
        </authorList>
    </citation>
    <scope>NUCLEOTIDE SEQUENCE [LARGE SCALE GENOMIC DNA]</scope>
    <source>
        <strain evidence="7 8">DSM 26915</strain>
    </source>
</reference>
<dbReference type="Proteomes" id="UP000236752">
    <property type="component" value="Unassembled WGS sequence"/>
</dbReference>
<dbReference type="GO" id="GO:0016301">
    <property type="term" value="F:kinase activity"/>
    <property type="evidence" value="ECO:0007669"/>
    <property type="project" value="UniProtKB-KW"/>
</dbReference>
<keyword evidence="3 7" id="KW-0418">Kinase</keyword>
<gene>
    <name evidence="7" type="ORF">SAMN04488045_2869</name>
</gene>
<evidence type="ECO:0000313" key="7">
    <source>
        <dbReference type="EMBL" id="SEG44118.1"/>
    </source>
</evidence>
<dbReference type="CDD" id="cd07995">
    <property type="entry name" value="TPK"/>
    <property type="match status" value="1"/>
</dbReference>
<dbReference type="Gene3D" id="3.40.50.10240">
    <property type="entry name" value="Thiamin pyrophosphokinase, catalytic domain"/>
    <property type="match status" value="1"/>
</dbReference>
<dbReference type="InterPro" id="IPR036371">
    <property type="entry name" value="TPK_B1-bd_sf"/>
</dbReference>
<keyword evidence="8" id="KW-1185">Reference proteome</keyword>
<accession>A0A1H6A5V1</accession>
<dbReference type="PANTHER" id="PTHR41299">
    <property type="entry name" value="THIAMINE PYROPHOSPHOKINASE"/>
    <property type="match status" value="1"/>
</dbReference>
<dbReference type="InterPro" id="IPR007373">
    <property type="entry name" value="Thiamin_PyroPKinase_B1-bd"/>
</dbReference>
<dbReference type="GO" id="GO:0030975">
    <property type="term" value="F:thiamine binding"/>
    <property type="evidence" value="ECO:0007669"/>
    <property type="project" value="InterPro"/>
</dbReference>
<dbReference type="GO" id="GO:0006772">
    <property type="term" value="P:thiamine metabolic process"/>
    <property type="evidence" value="ECO:0007669"/>
    <property type="project" value="UniProtKB-UniRule"/>
</dbReference>
<dbReference type="GO" id="GO:0004788">
    <property type="term" value="F:thiamine diphosphokinase activity"/>
    <property type="evidence" value="ECO:0007669"/>
    <property type="project" value="UniProtKB-UniRule"/>
</dbReference>
<evidence type="ECO:0000256" key="5">
    <source>
        <dbReference type="NCBIfam" id="TIGR01378"/>
    </source>
</evidence>
<dbReference type="PANTHER" id="PTHR41299:SF1">
    <property type="entry name" value="THIAMINE PYROPHOSPHOKINASE"/>
    <property type="match status" value="1"/>
</dbReference>
<sequence length="229" mass="24181">MIERLINSPKPVLLVGGGDVLPADITKVLETVGAVVAADSGADVLMGMGIIPDAVIGDMDSISPEVRAALPAGCVHHIAEQDTTDFDKCLRNINAPLILALGFLGARIDHQLAVLTVLSRRPDQRIMLMGQSDIVAICPPNLELSLPPATRVSLFPMGAVTGRSEGLRWPIDGIDFAPNGTVGTSNEATGPVKIQMDGPDMVIILPAEYAEVLKSALLDVPDTWPVRAR</sequence>
<dbReference type="SUPFAM" id="SSF63999">
    <property type="entry name" value="Thiamin pyrophosphokinase, catalytic domain"/>
    <property type="match status" value="1"/>
</dbReference>
<dbReference type="EC" id="2.7.6.2" evidence="5"/>
<dbReference type="Pfam" id="PF04265">
    <property type="entry name" value="TPK_B1_binding"/>
    <property type="match status" value="1"/>
</dbReference>
<evidence type="ECO:0000256" key="1">
    <source>
        <dbReference type="ARBA" id="ARBA00022679"/>
    </source>
</evidence>
<keyword evidence="4" id="KW-0067">ATP-binding</keyword>
<dbReference type="AlphaFoldDB" id="A0A1H6A5V1"/>
<dbReference type="InterPro" id="IPR006282">
    <property type="entry name" value="Thi_PPkinase"/>
</dbReference>
<proteinExistence type="predicted"/>
<dbReference type="OrthoDB" id="7057856at2"/>
<keyword evidence="1" id="KW-0808">Transferase</keyword>
<dbReference type="SMART" id="SM00983">
    <property type="entry name" value="TPK_B1_binding"/>
    <property type="match status" value="1"/>
</dbReference>
<dbReference type="GO" id="GO:0005524">
    <property type="term" value="F:ATP binding"/>
    <property type="evidence" value="ECO:0007669"/>
    <property type="project" value="UniProtKB-KW"/>
</dbReference>
<evidence type="ECO:0000313" key="8">
    <source>
        <dbReference type="Proteomes" id="UP000236752"/>
    </source>
</evidence>
<dbReference type="InterPro" id="IPR007371">
    <property type="entry name" value="TPK_catalytic"/>
</dbReference>
<dbReference type="EMBL" id="FNUZ01000004">
    <property type="protein sequence ID" value="SEG44118.1"/>
    <property type="molecule type" value="Genomic_DNA"/>
</dbReference>
<dbReference type="Pfam" id="PF04263">
    <property type="entry name" value="TPK_catalytic"/>
    <property type="match status" value="1"/>
</dbReference>
<feature type="domain" description="Thiamin pyrophosphokinase thiamin-binding" evidence="6">
    <location>
        <begin position="130"/>
        <end position="203"/>
    </location>
</feature>
<organism evidence="7 8">
    <name type="scientific">Thalassococcus halodurans</name>
    <dbReference type="NCBI Taxonomy" id="373675"/>
    <lineage>
        <taxon>Bacteria</taxon>
        <taxon>Pseudomonadati</taxon>
        <taxon>Pseudomonadota</taxon>
        <taxon>Alphaproteobacteria</taxon>
        <taxon>Rhodobacterales</taxon>
        <taxon>Roseobacteraceae</taxon>
        <taxon>Thalassococcus</taxon>
    </lineage>
</organism>
<dbReference type="SUPFAM" id="SSF63862">
    <property type="entry name" value="Thiamin pyrophosphokinase, substrate-binding domain"/>
    <property type="match status" value="1"/>
</dbReference>
<dbReference type="GO" id="GO:0009229">
    <property type="term" value="P:thiamine diphosphate biosynthetic process"/>
    <property type="evidence" value="ECO:0007669"/>
    <property type="project" value="InterPro"/>
</dbReference>
<dbReference type="RefSeq" id="WP_103911175.1">
    <property type="nucleotide sequence ID" value="NZ_FNUZ01000004.1"/>
</dbReference>
<dbReference type="InterPro" id="IPR036759">
    <property type="entry name" value="TPK_catalytic_sf"/>
</dbReference>